<proteinExistence type="predicted"/>
<evidence type="ECO:0000313" key="4">
    <source>
        <dbReference type="Proteomes" id="UP001642405"/>
    </source>
</evidence>
<dbReference type="InterPro" id="IPR027417">
    <property type="entry name" value="P-loop_NTPase"/>
</dbReference>
<dbReference type="SMART" id="SM00175">
    <property type="entry name" value="RAB"/>
    <property type="match status" value="1"/>
</dbReference>
<dbReference type="CDD" id="cd00154">
    <property type="entry name" value="Rab"/>
    <property type="match status" value="1"/>
</dbReference>
<keyword evidence="4" id="KW-1185">Reference proteome</keyword>
<dbReference type="NCBIfam" id="TIGR00231">
    <property type="entry name" value="small_GTP"/>
    <property type="match status" value="1"/>
</dbReference>
<dbReference type="SMART" id="SM00173">
    <property type="entry name" value="RAS"/>
    <property type="match status" value="1"/>
</dbReference>
<dbReference type="EMBL" id="CAWUHB010000001">
    <property type="protein sequence ID" value="CAK7208655.1"/>
    <property type="molecule type" value="Genomic_DNA"/>
</dbReference>
<gene>
    <name evidence="3" type="ORF">SCUCBS95973_000175</name>
</gene>
<comment type="caution">
    <text evidence="3">The sequence shown here is derived from an EMBL/GenBank/DDBJ whole genome shotgun (WGS) entry which is preliminary data.</text>
</comment>
<accession>A0ABP0AN32</accession>
<dbReference type="Gene3D" id="3.40.50.300">
    <property type="entry name" value="P-loop containing nucleotide triphosphate hydrolases"/>
    <property type="match status" value="1"/>
</dbReference>
<dbReference type="SMART" id="SM00174">
    <property type="entry name" value="RHO"/>
    <property type="match status" value="1"/>
</dbReference>
<dbReference type="Pfam" id="PF00071">
    <property type="entry name" value="Ras"/>
    <property type="match status" value="1"/>
</dbReference>
<name>A0ABP0AN32_9PEZI</name>
<organism evidence="3 4">
    <name type="scientific">Sporothrix curviconia</name>
    <dbReference type="NCBI Taxonomy" id="1260050"/>
    <lineage>
        <taxon>Eukaryota</taxon>
        <taxon>Fungi</taxon>
        <taxon>Dikarya</taxon>
        <taxon>Ascomycota</taxon>
        <taxon>Pezizomycotina</taxon>
        <taxon>Sordariomycetes</taxon>
        <taxon>Sordariomycetidae</taxon>
        <taxon>Ophiostomatales</taxon>
        <taxon>Ophiostomataceae</taxon>
        <taxon>Sporothrix</taxon>
    </lineage>
</organism>
<evidence type="ECO:0000256" key="1">
    <source>
        <dbReference type="ARBA" id="ARBA00022741"/>
    </source>
</evidence>
<dbReference type="PRINTS" id="PR00449">
    <property type="entry name" value="RASTRNSFRMNG"/>
</dbReference>
<evidence type="ECO:0000313" key="3">
    <source>
        <dbReference type="EMBL" id="CAK7208655.1"/>
    </source>
</evidence>
<dbReference type="InterPro" id="IPR001806">
    <property type="entry name" value="Small_GTPase"/>
</dbReference>
<dbReference type="Proteomes" id="UP001642405">
    <property type="component" value="Unassembled WGS sequence"/>
</dbReference>
<keyword evidence="1" id="KW-0547">Nucleotide-binding</keyword>
<protein>
    <recommendedName>
        <fullName evidence="5">Rab family, other</fullName>
    </recommendedName>
</protein>
<dbReference type="PROSITE" id="PS51419">
    <property type="entry name" value="RAB"/>
    <property type="match status" value="1"/>
</dbReference>
<dbReference type="InterPro" id="IPR005225">
    <property type="entry name" value="Small_GTP-bd"/>
</dbReference>
<evidence type="ECO:0000256" key="2">
    <source>
        <dbReference type="ARBA" id="ARBA00023134"/>
    </source>
</evidence>
<keyword evidence="2" id="KW-0342">GTP-binding</keyword>
<dbReference type="SUPFAM" id="SSF52540">
    <property type="entry name" value="P-loop containing nucleoside triphosphate hydrolases"/>
    <property type="match status" value="1"/>
</dbReference>
<dbReference type="InterPro" id="IPR050227">
    <property type="entry name" value="Rab"/>
</dbReference>
<evidence type="ECO:0008006" key="5">
    <source>
        <dbReference type="Google" id="ProtNLM"/>
    </source>
</evidence>
<dbReference type="PANTHER" id="PTHR47977">
    <property type="entry name" value="RAS-RELATED PROTEIN RAB"/>
    <property type="match status" value="1"/>
</dbReference>
<dbReference type="PROSITE" id="PS51421">
    <property type="entry name" value="RAS"/>
    <property type="match status" value="1"/>
</dbReference>
<sequence>MTEPALKILIIGPSNVGKSALLKRYCGDDFDPNDAAATIGIDYRVKRLSVRGKTYRITLLDTAGQERFRTLSTSYYRGAHGVLFVYDVTNRSTFDQMDNWFAEAEANTAVAAGGAGGRGGAPPRCQFCLVGSKLDRAGTSRAVSVEEGAALAAKYNDDSDGNALFFETSARTGENVRQPFIALVDRIVSSGAATAAGGRRAAAGTVSLNAPSSRTTDGGDGYLPSCAC</sequence>
<reference evidence="3 4" key="1">
    <citation type="submission" date="2024-01" db="EMBL/GenBank/DDBJ databases">
        <authorList>
            <person name="Allen C."/>
            <person name="Tagirdzhanova G."/>
        </authorList>
    </citation>
    <scope>NUCLEOTIDE SEQUENCE [LARGE SCALE GENOMIC DNA]</scope>
</reference>